<dbReference type="OrthoDB" id="361362at2759"/>
<comment type="subcellular location">
    <subcellularLocation>
        <location evidence="2 5">Nucleus</location>
    </subcellularLocation>
</comment>
<organism evidence="7 8">
    <name type="scientific">Pisolithus tinctorius Marx 270</name>
    <dbReference type="NCBI Taxonomy" id="870435"/>
    <lineage>
        <taxon>Eukaryota</taxon>
        <taxon>Fungi</taxon>
        <taxon>Dikarya</taxon>
        <taxon>Basidiomycota</taxon>
        <taxon>Agaricomycotina</taxon>
        <taxon>Agaricomycetes</taxon>
        <taxon>Agaricomycetidae</taxon>
        <taxon>Boletales</taxon>
        <taxon>Sclerodermatineae</taxon>
        <taxon>Pisolithaceae</taxon>
        <taxon>Pisolithus</taxon>
    </lineage>
</organism>
<keyword evidence="4 5" id="KW-0539">Nucleus</keyword>
<dbReference type="Pfam" id="PF12333">
    <property type="entry name" value="Ipi1_N"/>
    <property type="match status" value="1"/>
</dbReference>
<dbReference type="PANTHER" id="PTHR16056">
    <property type="entry name" value="REGULATOR OF MICROTUBULE DYNAMICS PROTEIN"/>
    <property type="match status" value="1"/>
</dbReference>
<reference evidence="7 8" key="1">
    <citation type="submission" date="2014-04" db="EMBL/GenBank/DDBJ databases">
        <authorList>
            <consortium name="DOE Joint Genome Institute"/>
            <person name="Kuo A."/>
            <person name="Kohler A."/>
            <person name="Costa M.D."/>
            <person name="Nagy L.G."/>
            <person name="Floudas D."/>
            <person name="Copeland A."/>
            <person name="Barry K.W."/>
            <person name="Cichocki N."/>
            <person name="Veneault-Fourrey C."/>
            <person name="LaButti K."/>
            <person name="Lindquist E.A."/>
            <person name="Lipzen A."/>
            <person name="Lundell T."/>
            <person name="Morin E."/>
            <person name="Murat C."/>
            <person name="Sun H."/>
            <person name="Tunlid A."/>
            <person name="Henrissat B."/>
            <person name="Grigoriev I.V."/>
            <person name="Hibbett D.S."/>
            <person name="Martin F."/>
            <person name="Nordberg H.P."/>
            <person name="Cantor M.N."/>
            <person name="Hua S.X."/>
        </authorList>
    </citation>
    <scope>NUCLEOTIDE SEQUENCE [LARGE SCALE GENOMIC DNA]</scope>
    <source>
        <strain evidence="7 8">Marx 270</strain>
    </source>
</reference>
<reference evidence="8" key="2">
    <citation type="submission" date="2015-01" db="EMBL/GenBank/DDBJ databases">
        <title>Evolutionary Origins and Diversification of the Mycorrhizal Mutualists.</title>
        <authorList>
            <consortium name="DOE Joint Genome Institute"/>
            <consortium name="Mycorrhizal Genomics Consortium"/>
            <person name="Kohler A."/>
            <person name="Kuo A."/>
            <person name="Nagy L.G."/>
            <person name="Floudas D."/>
            <person name="Copeland A."/>
            <person name="Barry K.W."/>
            <person name="Cichocki N."/>
            <person name="Veneault-Fourrey C."/>
            <person name="LaButti K."/>
            <person name="Lindquist E.A."/>
            <person name="Lipzen A."/>
            <person name="Lundell T."/>
            <person name="Morin E."/>
            <person name="Murat C."/>
            <person name="Riley R."/>
            <person name="Ohm R."/>
            <person name="Sun H."/>
            <person name="Tunlid A."/>
            <person name="Henrissat B."/>
            <person name="Grigoriev I.V."/>
            <person name="Hibbett D.S."/>
            <person name="Martin F."/>
        </authorList>
    </citation>
    <scope>NUCLEOTIDE SEQUENCE [LARGE SCALE GENOMIC DNA]</scope>
    <source>
        <strain evidence="8">Marx 270</strain>
    </source>
</reference>
<dbReference type="InParanoid" id="A0A0C3P530"/>
<dbReference type="PANTHER" id="PTHR16056:SF2">
    <property type="entry name" value="TESTIS-EXPRESSED PROTEIN 10"/>
    <property type="match status" value="1"/>
</dbReference>
<evidence type="ECO:0000259" key="6">
    <source>
        <dbReference type="Pfam" id="PF12333"/>
    </source>
</evidence>
<keyword evidence="5" id="KW-0690">Ribosome biogenesis</keyword>
<dbReference type="InterPro" id="IPR024679">
    <property type="entry name" value="Ipi1_N"/>
</dbReference>
<dbReference type="AlphaFoldDB" id="A0A0C3P530"/>
<keyword evidence="5" id="KW-0698">rRNA processing</keyword>
<comment type="similarity">
    <text evidence="3 5">Belongs to the IPI1/TEX10 family.</text>
</comment>
<keyword evidence="8" id="KW-1185">Reference proteome</keyword>
<accession>A0A0C3P530</accession>
<dbReference type="HOGENOM" id="CLU_013988_0_0_1"/>
<proteinExistence type="inferred from homology"/>
<comment type="function">
    <text evidence="1 5">Component of the RIX1 complex required for processing of ITS2 sequences from 35S pre-rRNA.</text>
</comment>
<dbReference type="SUPFAM" id="SSF48371">
    <property type="entry name" value="ARM repeat"/>
    <property type="match status" value="1"/>
</dbReference>
<feature type="domain" description="Pre-rRNA-processing protein Ipi1 N-terminal" evidence="6">
    <location>
        <begin position="139"/>
        <end position="247"/>
    </location>
</feature>
<gene>
    <name evidence="7" type="ORF">M404DRAFT_134043</name>
</gene>
<dbReference type="GO" id="GO:0006364">
    <property type="term" value="P:rRNA processing"/>
    <property type="evidence" value="ECO:0007669"/>
    <property type="project" value="UniProtKB-UniRule"/>
</dbReference>
<evidence type="ECO:0000256" key="5">
    <source>
        <dbReference type="RuleBase" id="RU368021"/>
    </source>
</evidence>
<name>A0A0C3P530_PISTI</name>
<dbReference type="EMBL" id="KN831957">
    <property type="protein sequence ID" value="KIO08205.1"/>
    <property type="molecule type" value="Genomic_DNA"/>
</dbReference>
<dbReference type="STRING" id="870435.A0A0C3P530"/>
<sequence length="743" mass="82130">MPKSSKKKKEKVADFAKAKLKLGKGKKVSSNVVDTSFKARSIALPTQSITVEKDNVPTTRRKQTFGDILSLLKHHNAGVRKDAIFSVKELFNDYPDLITGSMAPLFSVCARLIGDTDAGIRKALLSFFEWLLARVPKDDLIPHAPFLLLFTTSAQTHIFPEIRVDAVRLLNLFIGTLPEYVVMGWNESGSGLGRRILDGYLGLLNISTKFGQNASDGLYSAKSSQSGDVLIHPKSKLVVLRSLSNFLCYAVCRRPATEADVSNQSPAMLPLPTWFLRPFFASARLYEEHGRLFNGSIMGDQEKHMFWAPEPASDSFDEDFAYNSDTVVSLPVAASCLTELFDSFADRNGPSDSANDVDFLMRLANALHPTLIASYLECAPVIFSPSVNPSDTDLQLLTTAMEITRTLYSVILQSASQAATRCDDLKALLGHLSCYFPFKPAYKDVKMEQAFQNLNVIYCELASLLVLVLSFPRPKASKQGRTLLPHTKVDKKLQMQAESIRIYVVRLLKGEGESGAQLPRPITPIAYIALLPSIWALLNQLDGPKDHLDEVVSSSVLSAVLDHAIRTPSSSAVKHVTIEFLARLLLLEKERGYVGVFNPRNAAADEKWLQWILHLPRVLWELGDSNLSTSVTLIQALLRLLQRGSFVVHHGHVALLCARLVPFFTITHPSRGKITGPFRKLATSSPRAGRLALDLSATLLVERVKDVSEDSSSSFQDLDQAIRAAIKGTVEEDYWVRLANSVV</sequence>
<evidence type="ECO:0000313" key="7">
    <source>
        <dbReference type="EMBL" id="KIO08205.1"/>
    </source>
</evidence>
<protein>
    <recommendedName>
        <fullName evidence="5">Pre-rRNA-processing protein</fullName>
    </recommendedName>
</protein>
<dbReference type="InterPro" id="IPR011989">
    <property type="entry name" value="ARM-like"/>
</dbReference>
<dbReference type="GO" id="GO:0120330">
    <property type="term" value="C:rixosome complex"/>
    <property type="evidence" value="ECO:0007669"/>
    <property type="project" value="UniProtKB-UniRule"/>
</dbReference>
<evidence type="ECO:0000313" key="8">
    <source>
        <dbReference type="Proteomes" id="UP000054217"/>
    </source>
</evidence>
<dbReference type="Gene3D" id="1.25.10.10">
    <property type="entry name" value="Leucine-rich Repeat Variant"/>
    <property type="match status" value="1"/>
</dbReference>
<evidence type="ECO:0000256" key="2">
    <source>
        <dbReference type="ARBA" id="ARBA00004123"/>
    </source>
</evidence>
<evidence type="ECO:0000256" key="3">
    <source>
        <dbReference type="ARBA" id="ARBA00006427"/>
    </source>
</evidence>
<dbReference type="Proteomes" id="UP000054217">
    <property type="component" value="Unassembled WGS sequence"/>
</dbReference>
<dbReference type="GO" id="GO:0005634">
    <property type="term" value="C:nucleus"/>
    <property type="evidence" value="ECO:0007669"/>
    <property type="project" value="UniProtKB-SubCell"/>
</dbReference>
<evidence type="ECO:0000256" key="4">
    <source>
        <dbReference type="ARBA" id="ARBA00023242"/>
    </source>
</evidence>
<dbReference type="InterPro" id="IPR016024">
    <property type="entry name" value="ARM-type_fold"/>
</dbReference>
<evidence type="ECO:0000256" key="1">
    <source>
        <dbReference type="ARBA" id="ARBA00002355"/>
    </source>
</evidence>
<comment type="subunit">
    <text evidence="5">Component of the RIX1 complex.</text>
</comment>